<reference evidence="1" key="2">
    <citation type="submission" date="2021-12" db="EMBL/GenBank/DDBJ databases">
        <title>Resequencing data analysis of finger millet.</title>
        <authorList>
            <person name="Hatakeyama M."/>
            <person name="Aluri S."/>
            <person name="Balachadran M.T."/>
            <person name="Sivarajan S.R."/>
            <person name="Poveda L."/>
            <person name="Shimizu-Inatsugi R."/>
            <person name="Schlapbach R."/>
            <person name="Sreeman S.M."/>
            <person name="Shimizu K.K."/>
        </authorList>
    </citation>
    <scope>NUCLEOTIDE SEQUENCE</scope>
</reference>
<dbReference type="PANTHER" id="PTHR32098:SF5">
    <property type="entry name" value="LYCOPENE BETA_EPSILON CYCLASE PROTEIN"/>
    <property type="match status" value="1"/>
</dbReference>
<proteinExistence type="predicted"/>
<dbReference type="PANTHER" id="PTHR32098">
    <property type="entry name" value="LYCOPENE BETA/EPSILON CYCLASE PROTEIN"/>
    <property type="match status" value="1"/>
</dbReference>
<keyword evidence="2" id="KW-1185">Reference proteome</keyword>
<comment type="caution">
    <text evidence="1">The sequence shown here is derived from an EMBL/GenBank/DDBJ whole genome shotgun (WGS) entry which is preliminary data.</text>
</comment>
<reference evidence="1" key="1">
    <citation type="journal article" date="2018" name="DNA Res.">
        <title>Multiple hybrid de novo genome assembly of finger millet, an orphan allotetraploid crop.</title>
        <authorList>
            <person name="Hatakeyama M."/>
            <person name="Aluri S."/>
            <person name="Balachadran M.T."/>
            <person name="Sivarajan S.R."/>
            <person name="Patrignani A."/>
            <person name="Gruter S."/>
            <person name="Poveda L."/>
            <person name="Shimizu-Inatsugi R."/>
            <person name="Baeten J."/>
            <person name="Francoijs K.J."/>
            <person name="Nataraja K.N."/>
            <person name="Reddy Y.A.N."/>
            <person name="Phadnis S."/>
            <person name="Ravikumar R.L."/>
            <person name="Schlapbach R."/>
            <person name="Sreeman S.M."/>
            <person name="Shimizu K.K."/>
        </authorList>
    </citation>
    <scope>NUCLEOTIDE SEQUENCE</scope>
</reference>
<dbReference type="Proteomes" id="UP001054889">
    <property type="component" value="Unassembled WGS sequence"/>
</dbReference>
<evidence type="ECO:0000313" key="2">
    <source>
        <dbReference type="Proteomes" id="UP001054889"/>
    </source>
</evidence>
<organism evidence="1 2">
    <name type="scientific">Eleusine coracana subsp. coracana</name>
    <dbReference type="NCBI Taxonomy" id="191504"/>
    <lineage>
        <taxon>Eukaryota</taxon>
        <taxon>Viridiplantae</taxon>
        <taxon>Streptophyta</taxon>
        <taxon>Embryophyta</taxon>
        <taxon>Tracheophyta</taxon>
        <taxon>Spermatophyta</taxon>
        <taxon>Magnoliopsida</taxon>
        <taxon>Liliopsida</taxon>
        <taxon>Poales</taxon>
        <taxon>Poaceae</taxon>
        <taxon>PACMAD clade</taxon>
        <taxon>Chloridoideae</taxon>
        <taxon>Cynodonteae</taxon>
        <taxon>Eleusininae</taxon>
        <taxon>Eleusine</taxon>
    </lineage>
</organism>
<dbReference type="EMBL" id="BQKI01000072">
    <property type="protein sequence ID" value="GJN16208.1"/>
    <property type="molecule type" value="Genomic_DNA"/>
</dbReference>
<dbReference type="AlphaFoldDB" id="A0AAV5E148"/>
<sequence>MRCIPISDKQREQEWNISRKELMEIVEIGILSEVEVEQIISSDFNPNRCGFENKGEIWVENILHLGISPAKLVEIMKGRFISSGGTIFEGKSLSNISVHDDIAVSKILLFSS</sequence>
<accession>A0AAV5E148</accession>
<evidence type="ECO:0000313" key="1">
    <source>
        <dbReference type="EMBL" id="GJN16208.1"/>
    </source>
</evidence>
<protein>
    <submittedName>
        <fullName evidence="1">Uncharacterized protein</fullName>
    </submittedName>
</protein>
<name>A0AAV5E148_ELECO</name>
<gene>
    <name evidence="1" type="primary">gb03171</name>
    <name evidence="1" type="ORF">PR202_gb03171</name>
</gene>